<dbReference type="GeneID" id="73350887"/>
<dbReference type="KEGG" id="clup:CLUP02_16960"/>
<evidence type="ECO:0000313" key="2">
    <source>
        <dbReference type="Proteomes" id="UP000830671"/>
    </source>
</evidence>
<protein>
    <submittedName>
        <fullName evidence="1">FluG domain-containing protein</fullName>
    </submittedName>
</protein>
<evidence type="ECO:0000313" key="1">
    <source>
        <dbReference type="EMBL" id="UQC91425.1"/>
    </source>
</evidence>
<proteinExistence type="predicted"/>
<keyword evidence="2" id="KW-1185">Reference proteome</keyword>
<name>A0A9Q8T9E1_9PEZI</name>
<sequence>FYRTILIPQFGYRVLNINEKPVLRADNLLTILIFNITYNINIFLLER</sequence>
<organism evidence="1 2">
    <name type="scientific">Colletotrichum lupini</name>
    <dbReference type="NCBI Taxonomy" id="145971"/>
    <lineage>
        <taxon>Eukaryota</taxon>
        <taxon>Fungi</taxon>
        <taxon>Dikarya</taxon>
        <taxon>Ascomycota</taxon>
        <taxon>Pezizomycotina</taxon>
        <taxon>Sordariomycetes</taxon>
        <taxon>Hypocreomycetidae</taxon>
        <taxon>Glomerellales</taxon>
        <taxon>Glomerellaceae</taxon>
        <taxon>Colletotrichum</taxon>
        <taxon>Colletotrichum acutatum species complex</taxon>
    </lineage>
</organism>
<dbReference type="AlphaFoldDB" id="A0A9Q8T9E1"/>
<dbReference type="Proteomes" id="UP000830671">
    <property type="component" value="Chromosome 9"/>
</dbReference>
<dbReference type="EMBL" id="CP019481">
    <property type="protein sequence ID" value="UQC91425.1"/>
    <property type="molecule type" value="Genomic_DNA"/>
</dbReference>
<reference evidence="1" key="1">
    <citation type="journal article" date="2021" name="Mol. Plant Microbe Interact.">
        <title>Complete Genome Sequence of the Plant-Pathogenic Fungus Colletotrichum lupini.</title>
        <authorList>
            <person name="Baroncelli R."/>
            <person name="Pensec F."/>
            <person name="Da Lio D."/>
            <person name="Boufleur T."/>
            <person name="Vicente I."/>
            <person name="Sarrocco S."/>
            <person name="Picot A."/>
            <person name="Baraldi E."/>
            <person name="Sukno S."/>
            <person name="Thon M."/>
            <person name="Le Floch G."/>
        </authorList>
    </citation>
    <scope>NUCLEOTIDE SEQUENCE</scope>
    <source>
        <strain evidence="1">IMI 504893</strain>
    </source>
</reference>
<gene>
    <name evidence="1" type="ORF">CLUP02_16960</name>
</gene>
<feature type="non-terminal residue" evidence="1">
    <location>
        <position position="1"/>
    </location>
</feature>
<accession>A0A9Q8T9E1</accession>
<dbReference type="RefSeq" id="XP_049153024.1">
    <property type="nucleotide sequence ID" value="XM_049295877.1"/>
</dbReference>